<organism evidence="1 2">
    <name type="scientific">[Candida] jaroonii</name>
    <dbReference type="NCBI Taxonomy" id="467808"/>
    <lineage>
        <taxon>Eukaryota</taxon>
        <taxon>Fungi</taxon>
        <taxon>Dikarya</taxon>
        <taxon>Ascomycota</taxon>
        <taxon>Saccharomycotina</taxon>
        <taxon>Pichiomycetes</taxon>
        <taxon>Debaryomycetaceae</taxon>
        <taxon>Yamadazyma</taxon>
    </lineage>
</organism>
<evidence type="ECO:0000313" key="2">
    <source>
        <dbReference type="Proteomes" id="UP001152531"/>
    </source>
</evidence>
<reference evidence="1" key="1">
    <citation type="submission" date="2022-06" db="EMBL/GenBank/DDBJ databases">
        <authorList>
            <person name="Legras J.-L."/>
            <person name="Devillers H."/>
            <person name="Grondin C."/>
        </authorList>
    </citation>
    <scope>NUCLEOTIDE SEQUENCE</scope>
    <source>
        <strain evidence="1">CLIB 1444</strain>
    </source>
</reference>
<accession>A0ACA9YDU9</accession>
<gene>
    <name evidence="1" type="ORF">CLIB1444_10S02916</name>
</gene>
<dbReference type="Proteomes" id="UP001152531">
    <property type="component" value="Unassembled WGS sequence"/>
</dbReference>
<sequence>MSFRKRSEVINPGGTIPNRIPSIPGRAPPPGVPNGAMRGIPGRTLNAKPKEEVDLKSNPGIRSSIITSQPTISTGTSDLDKLLGHQGLPLGNSLLLEESGTTDFSSILARVFASQGIMHNRIDKSSNCHVIVIGLNSSWSKDLPGVYKGSSKDKKKAAIKEKESAISVSNLSQSSSTRDQDLRIAWRYGLNKKNEDEDSSEEVNENYTHQFDITERLRPVPDNQEITFVQVSEYKKMLAQINDIVKLHLSKNPSKTIRILVPNLLSPSIYPSTFSKSSIVIPFIHGMRSILKSNSSNISLVYSIPTDLYPKTSNLISIIEQLSDSVLQLHPFHQKLSELIEKSYKNEPSKVQHGFLNIVKLPILSERGMMTIHNNEYAFKNGRKRFEIEPWGIPVEVDDEKPKDDHDHSHQSSKNIEF</sequence>
<keyword evidence="2" id="KW-1185">Reference proteome</keyword>
<evidence type="ECO:0000313" key="1">
    <source>
        <dbReference type="EMBL" id="CAH6722636.1"/>
    </source>
</evidence>
<dbReference type="EMBL" id="CALSDN010000010">
    <property type="protein sequence ID" value="CAH6722636.1"/>
    <property type="molecule type" value="Genomic_DNA"/>
</dbReference>
<protein>
    <submittedName>
        <fullName evidence="1">Elongator complex protein 4</fullName>
    </submittedName>
</protein>
<proteinExistence type="predicted"/>
<name>A0ACA9YDU9_9ASCO</name>
<comment type="caution">
    <text evidence="1">The sequence shown here is derived from an EMBL/GenBank/DDBJ whole genome shotgun (WGS) entry which is preliminary data.</text>
</comment>